<proteinExistence type="predicted"/>
<accession>A0AAW4JCU3</accession>
<dbReference type="PANTHER" id="PTHR43476:SF3">
    <property type="entry name" value="FAD-BINDING MONOOXYGENASE"/>
    <property type="match status" value="1"/>
</dbReference>
<protein>
    <submittedName>
        <fullName evidence="4">Bifunctional 3-(3-hydroxy-phenyl)propionate/3-hydroxycinnamic acid hydroxylase</fullName>
    </submittedName>
</protein>
<evidence type="ECO:0000313" key="5">
    <source>
        <dbReference type="Proteomes" id="UP000669887"/>
    </source>
</evidence>
<dbReference type="Gene3D" id="3.50.50.60">
    <property type="entry name" value="FAD/NAD(P)-binding domain"/>
    <property type="match status" value="1"/>
</dbReference>
<keyword evidence="1" id="KW-0560">Oxidoreductase</keyword>
<evidence type="ECO:0000256" key="2">
    <source>
        <dbReference type="SAM" id="MobiDB-lite"/>
    </source>
</evidence>
<dbReference type="GO" id="GO:0019622">
    <property type="term" value="P:3-(3-hydroxy)phenylpropionate catabolic process"/>
    <property type="evidence" value="ECO:0007669"/>
    <property type="project" value="TreeGrafter"/>
</dbReference>
<sequence length="564" mass="60657">MGSVQPPAHQEVEVAVIGCGPVGALTANLLGARGVTTLVVERSAAPHGQPRAFSCDDEALRIYQQAGLLDEVRDEMIAPPLVEYVNRAGRVFARMKLSETDFGYGHAPLRFFDQPRLEHTLRAGLDRFPHVQLALGTELVGLTQDEDGVTVLLSDVATGQRRAVRARYVLGCDGARSATRAAVRIPLSGASYAEPWLAVSGDVPPDAVRVPDTTFVCDWRRPAFVSPGAAGSYRMEFMLRPGETEDEVQRPETIAALVSPYVDPDRFAVTRAVVYTFHHLIAQRWREGRVFLLGDAAHQMPPFMGQGLCSGLRDAANLSWKLALVLSGAADATVLDTYETERRPHTVEMARTSVRLGHVFLARNRITAALRDTALRAVQTVPRVRRFVERFEFKPVPAYRQGLMAGGRRDGVVGTMFPQPRVLVPGAPGERLLDEALGGGFVVLGRAGVDSPPGPLWQGLPVRFVAVHPSGTPLAGLPDPLAGQPGDGRPDRVDVVDADGVLGGWLRRHGADLVVLRPDRFVFALVRPGGVEQAARDLSAALGVPPDGPGEPLPNGSEAAAPAR</sequence>
<dbReference type="SUPFAM" id="SSF51905">
    <property type="entry name" value="FAD/NAD(P)-binding domain"/>
    <property type="match status" value="1"/>
</dbReference>
<comment type="caution">
    <text evidence="4">The sequence shown here is derived from an EMBL/GenBank/DDBJ whole genome shotgun (WGS) entry which is preliminary data.</text>
</comment>
<dbReference type="AlphaFoldDB" id="A0AAW4JCU3"/>
<dbReference type="NCBIfam" id="NF004829">
    <property type="entry name" value="PRK06183.1-3"/>
    <property type="match status" value="1"/>
</dbReference>
<feature type="region of interest" description="Disordered" evidence="2">
    <location>
        <begin position="537"/>
        <end position="564"/>
    </location>
</feature>
<gene>
    <name evidence="4" type="ORF">J5U46_02980</name>
</gene>
<dbReference type="Gene3D" id="3.30.9.10">
    <property type="entry name" value="D-Amino Acid Oxidase, subunit A, domain 2"/>
    <property type="match status" value="1"/>
</dbReference>
<dbReference type="RefSeq" id="WP_208576433.1">
    <property type="nucleotide sequence ID" value="NZ_JAGFVQ010000003.1"/>
</dbReference>
<organism evidence="4 5">
    <name type="scientific">Micromonospora tulbaghiae</name>
    <dbReference type="NCBI Taxonomy" id="479978"/>
    <lineage>
        <taxon>Bacteria</taxon>
        <taxon>Bacillati</taxon>
        <taxon>Actinomycetota</taxon>
        <taxon>Actinomycetes</taxon>
        <taxon>Micromonosporales</taxon>
        <taxon>Micromonosporaceae</taxon>
        <taxon>Micromonospora</taxon>
    </lineage>
</organism>
<dbReference type="PRINTS" id="PR00420">
    <property type="entry name" value="RNGMNOXGNASE"/>
</dbReference>
<dbReference type="GO" id="GO:0008688">
    <property type="term" value="F:3-(3-hydroxyphenyl)propionate hydroxylase activity"/>
    <property type="evidence" value="ECO:0007669"/>
    <property type="project" value="TreeGrafter"/>
</dbReference>
<feature type="domain" description="FAD-binding" evidence="3">
    <location>
        <begin position="11"/>
        <end position="351"/>
    </location>
</feature>
<name>A0AAW4JCU3_9ACTN</name>
<evidence type="ECO:0000256" key="1">
    <source>
        <dbReference type="ARBA" id="ARBA00023002"/>
    </source>
</evidence>
<dbReference type="Proteomes" id="UP000669887">
    <property type="component" value="Unassembled WGS sequence"/>
</dbReference>
<dbReference type="InterPro" id="IPR050631">
    <property type="entry name" value="PheA/TfdB_FAD_monoxygenase"/>
</dbReference>
<dbReference type="InterPro" id="IPR036188">
    <property type="entry name" value="FAD/NAD-bd_sf"/>
</dbReference>
<dbReference type="InterPro" id="IPR002938">
    <property type="entry name" value="FAD-bd"/>
</dbReference>
<dbReference type="Pfam" id="PF01494">
    <property type="entry name" value="FAD_binding_3"/>
    <property type="match status" value="1"/>
</dbReference>
<dbReference type="EMBL" id="JAGFVQ010000003">
    <property type="protein sequence ID" value="MBO4139120.1"/>
    <property type="molecule type" value="Genomic_DNA"/>
</dbReference>
<dbReference type="GO" id="GO:0071949">
    <property type="term" value="F:FAD binding"/>
    <property type="evidence" value="ECO:0007669"/>
    <property type="project" value="InterPro"/>
</dbReference>
<evidence type="ECO:0000259" key="3">
    <source>
        <dbReference type="Pfam" id="PF01494"/>
    </source>
</evidence>
<dbReference type="PANTHER" id="PTHR43476">
    <property type="entry name" value="3-(3-HYDROXY-PHENYL)PROPIONATE/3-HYDROXYCINNAMIC ACID HYDROXYLASE"/>
    <property type="match status" value="1"/>
</dbReference>
<evidence type="ECO:0000313" key="4">
    <source>
        <dbReference type="EMBL" id="MBO4139120.1"/>
    </source>
</evidence>
<reference evidence="4" key="1">
    <citation type="submission" date="2021-03" db="EMBL/GenBank/DDBJ databases">
        <title>X isolated from Micromonospora tulbaghiae.</title>
        <authorList>
            <person name="Stennett H.L."/>
        </authorList>
    </citation>
    <scope>NUCLEOTIDE SEQUENCE</scope>
    <source>
        <strain evidence="4">28M1-20</strain>
    </source>
</reference>